<dbReference type="PANTHER" id="PTHR43133">
    <property type="entry name" value="RNA POLYMERASE ECF-TYPE SIGMA FACTO"/>
    <property type="match status" value="1"/>
</dbReference>
<keyword evidence="2" id="KW-0805">Transcription regulation</keyword>
<dbReference type="RefSeq" id="WP_011136520.1">
    <property type="nucleotide sequence ID" value="NZ_CP024028.1"/>
</dbReference>
<dbReference type="PANTHER" id="PTHR43133:SF8">
    <property type="entry name" value="RNA POLYMERASE SIGMA FACTOR HI_1459-RELATED"/>
    <property type="match status" value="1"/>
</dbReference>
<evidence type="ECO:0000256" key="3">
    <source>
        <dbReference type="ARBA" id="ARBA00023082"/>
    </source>
</evidence>
<evidence type="ECO:0000256" key="1">
    <source>
        <dbReference type="ARBA" id="ARBA00010641"/>
    </source>
</evidence>
<dbReference type="Pfam" id="PF04542">
    <property type="entry name" value="Sigma70_r2"/>
    <property type="match status" value="1"/>
</dbReference>
<dbReference type="NCBIfam" id="TIGR02937">
    <property type="entry name" value="sigma70-ECF"/>
    <property type="match status" value="1"/>
</dbReference>
<dbReference type="GeneID" id="66368673"/>
<dbReference type="NCBIfam" id="TIGR02943">
    <property type="entry name" value="Sig70_famx1"/>
    <property type="match status" value="1"/>
</dbReference>
<dbReference type="Gene3D" id="1.10.1740.10">
    <property type="match status" value="1"/>
</dbReference>
<reference evidence="8 10" key="1">
    <citation type="submission" date="2017-05" db="EMBL/GenBank/DDBJ databases">
        <title>Chromobacterium violaceum GHPS1 isolated from Hydrocarbon polluted soil in French Guiana display an awesome secondary metabolite arsenal and a battery of drug and heavy-metal-resistance and detoxification of xenobiotics proteins.</title>
        <authorList>
            <person name="Belbahri L."/>
        </authorList>
    </citation>
    <scope>NUCLEOTIDE SEQUENCE [LARGE SCALE GENOMIC DNA]</scope>
    <source>
        <strain evidence="8 10">GHPS1</strain>
    </source>
</reference>
<keyword evidence="10" id="KW-1185">Reference proteome</keyword>
<dbReference type="InterPro" id="IPR013249">
    <property type="entry name" value="RNA_pol_sigma70_r4_t2"/>
</dbReference>
<dbReference type="Proteomes" id="UP000196342">
    <property type="component" value="Unassembled WGS sequence"/>
</dbReference>
<keyword evidence="3" id="KW-0731">Sigma factor</keyword>
<dbReference type="InterPro" id="IPR007627">
    <property type="entry name" value="RNA_pol_sigma70_r2"/>
</dbReference>
<dbReference type="GO" id="GO:0006352">
    <property type="term" value="P:DNA-templated transcription initiation"/>
    <property type="evidence" value="ECO:0007669"/>
    <property type="project" value="InterPro"/>
</dbReference>
<evidence type="ECO:0000313" key="9">
    <source>
        <dbReference type="EMBL" id="VEB43856.1"/>
    </source>
</evidence>
<dbReference type="Proteomes" id="UP000275777">
    <property type="component" value="Chromosome"/>
</dbReference>
<evidence type="ECO:0000256" key="2">
    <source>
        <dbReference type="ARBA" id="ARBA00023015"/>
    </source>
</evidence>
<dbReference type="InterPro" id="IPR014284">
    <property type="entry name" value="RNA_pol_sigma-70_dom"/>
</dbReference>
<dbReference type="InterPro" id="IPR014289">
    <property type="entry name" value="RNA_pol_sigma-24-rel"/>
</dbReference>
<name>A0A202BDX2_CHRVL</name>
<dbReference type="SUPFAM" id="SSF88659">
    <property type="entry name" value="Sigma3 and sigma4 domains of RNA polymerase sigma factors"/>
    <property type="match status" value="1"/>
</dbReference>
<dbReference type="AlphaFoldDB" id="A0A202BDX2"/>
<feature type="domain" description="RNA polymerase sigma-70 region 2" evidence="6">
    <location>
        <begin position="8"/>
        <end position="74"/>
    </location>
</feature>
<evidence type="ECO:0000313" key="11">
    <source>
        <dbReference type="Proteomes" id="UP000275777"/>
    </source>
</evidence>
<dbReference type="GO" id="GO:0003677">
    <property type="term" value="F:DNA binding"/>
    <property type="evidence" value="ECO:0007669"/>
    <property type="project" value="UniProtKB-KW"/>
</dbReference>
<evidence type="ECO:0000313" key="8">
    <source>
        <dbReference type="EMBL" id="OVE49743.1"/>
    </source>
</evidence>
<dbReference type="Gene3D" id="1.10.10.10">
    <property type="entry name" value="Winged helix-like DNA-binding domain superfamily/Winged helix DNA-binding domain"/>
    <property type="match status" value="1"/>
</dbReference>
<dbReference type="SUPFAM" id="SSF88946">
    <property type="entry name" value="Sigma2 domain of RNA polymerase sigma factors"/>
    <property type="match status" value="1"/>
</dbReference>
<dbReference type="InterPro" id="IPR013324">
    <property type="entry name" value="RNA_pol_sigma_r3/r4-like"/>
</dbReference>
<dbReference type="EMBL" id="NHOO01000003">
    <property type="protein sequence ID" value="OVE49743.1"/>
    <property type="molecule type" value="Genomic_DNA"/>
</dbReference>
<dbReference type="OMA" id="LWVIIHR"/>
<keyword evidence="5" id="KW-0804">Transcription</keyword>
<dbReference type="EMBL" id="LR134182">
    <property type="protein sequence ID" value="VEB43856.1"/>
    <property type="molecule type" value="Genomic_DNA"/>
</dbReference>
<reference evidence="9 11" key="2">
    <citation type="submission" date="2018-12" db="EMBL/GenBank/DDBJ databases">
        <authorList>
            <consortium name="Pathogen Informatics"/>
        </authorList>
    </citation>
    <scope>NUCLEOTIDE SEQUENCE [LARGE SCALE GENOMIC DNA]</scope>
    <source>
        <strain evidence="9 11">NCTC9695</strain>
    </source>
</reference>
<organism evidence="8 10">
    <name type="scientific">Chromobacterium violaceum</name>
    <dbReference type="NCBI Taxonomy" id="536"/>
    <lineage>
        <taxon>Bacteria</taxon>
        <taxon>Pseudomonadati</taxon>
        <taxon>Pseudomonadota</taxon>
        <taxon>Betaproteobacteria</taxon>
        <taxon>Neisseriales</taxon>
        <taxon>Chromobacteriaceae</taxon>
        <taxon>Chromobacterium</taxon>
    </lineage>
</organism>
<gene>
    <name evidence="8" type="ORF">CBW21_04050</name>
    <name evidence="9" type="ORF">NCTC9695_04316</name>
</gene>
<dbReference type="InterPro" id="IPR013325">
    <property type="entry name" value="RNA_pol_sigma_r2"/>
</dbReference>
<dbReference type="InterPro" id="IPR039425">
    <property type="entry name" value="RNA_pol_sigma-70-like"/>
</dbReference>
<dbReference type="NCBIfam" id="NF008892">
    <property type="entry name" value="PRK11924.2-1"/>
    <property type="match status" value="1"/>
</dbReference>
<evidence type="ECO:0000256" key="5">
    <source>
        <dbReference type="ARBA" id="ARBA00023163"/>
    </source>
</evidence>
<accession>A0A202BDX2</accession>
<evidence type="ECO:0000259" key="7">
    <source>
        <dbReference type="Pfam" id="PF08281"/>
    </source>
</evidence>
<evidence type="ECO:0000256" key="4">
    <source>
        <dbReference type="ARBA" id="ARBA00023125"/>
    </source>
</evidence>
<protein>
    <submittedName>
        <fullName evidence="9">RNA polymerase sigma factor</fullName>
    </submittedName>
    <submittedName>
        <fullName evidence="8">RNA polymerase subunit sigma</fullName>
    </submittedName>
</protein>
<sequence>MTVDPQAIEQERPYLLRYALAQLRERDAAEEAVQETLLAALEARDGFSGKSTLRTWLTSILRFKLIDALRRKGKEKLFESLDEECDDGDFDGLFTQDGHWREPVRAWSGPESQLVSKQFWQVFEECSKVMPRRTAMVFAMREVMGMEIADICNNLEITATNCSVLLYRARMSLRECFSTRWSREDER</sequence>
<keyword evidence="4" id="KW-0238">DNA-binding</keyword>
<dbReference type="InterPro" id="IPR036388">
    <property type="entry name" value="WH-like_DNA-bd_sf"/>
</dbReference>
<feature type="domain" description="RNA polymerase sigma factor 70 region 4 type 2" evidence="7">
    <location>
        <begin position="123"/>
        <end position="173"/>
    </location>
</feature>
<dbReference type="GO" id="GO:0016987">
    <property type="term" value="F:sigma factor activity"/>
    <property type="evidence" value="ECO:0007669"/>
    <property type="project" value="UniProtKB-KW"/>
</dbReference>
<evidence type="ECO:0000259" key="6">
    <source>
        <dbReference type="Pfam" id="PF04542"/>
    </source>
</evidence>
<evidence type="ECO:0000313" key="10">
    <source>
        <dbReference type="Proteomes" id="UP000196342"/>
    </source>
</evidence>
<proteinExistence type="inferred from homology"/>
<dbReference type="Pfam" id="PF08281">
    <property type="entry name" value="Sigma70_r4_2"/>
    <property type="match status" value="1"/>
</dbReference>
<comment type="similarity">
    <text evidence="1">Belongs to the sigma-70 factor family. ECF subfamily.</text>
</comment>